<accession>A0A031MEW3</accession>
<name>A0A031MEW3_9GAMM</name>
<evidence type="ECO:0000313" key="1">
    <source>
        <dbReference type="EMBL" id="SER53807.1"/>
    </source>
</evidence>
<evidence type="ECO:0000313" key="4">
    <source>
        <dbReference type="Proteomes" id="UP000186599"/>
    </source>
</evidence>
<dbReference type="AlphaFoldDB" id="A0A031MEW3"/>
<dbReference type="OrthoDB" id="9801383at2"/>
<dbReference type="Proteomes" id="UP000305198">
    <property type="component" value="Unassembled WGS sequence"/>
</dbReference>
<reference evidence="4 5" key="1">
    <citation type="submission" date="2016-10" db="EMBL/GenBank/DDBJ databases">
        <authorList>
            <person name="de Groot N.N."/>
        </authorList>
    </citation>
    <scope>NUCLEOTIDE SEQUENCE [LARGE SCALE GENOMIC DNA]</scope>
    <source>
        <strain evidence="2 4">CGMCC 1.9095</strain>
        <strain evidence="1 5">DSM 22558</strain>
    </source>
</reference>
<dbReference type="EMBL" id="SWAV01000001">
    <property type="protein sequence ID" value="TKA93667.1"/>
    <property type="molecule type" value="Genomic_DNA"/>
</dbReference>
<dbReference type="SUPFAM" id="SSF101898">
    <property type="entry name" value="NHL repeat"/>
    <property type="match status" value="1"/>
</dbReference>
<reference evidence="3 6" key="2">
    <citation type="submission" date="2019-04" db="EMBL/GenBank/DDBJ databases">
        <title>Crypto-aerobic microbial life in anoxic (sulfidic) marine sediments.</title>
        <authorList>
            <person name="Bhattacharya S."/>
            <person name="Roy C."/>
            <person name="Mondal N."/>
            <person name="Sarkar J."/>
            <person name="Mandal S."/>
            <person name="Rameez M.J."/>
            <person name="Ghosh W."/>
        </authorList>
    </citation>
    <scope>NUCLEOTIDE SEQUENCE [LARGE SCALE GENOMIC DNA]</scope>
    <source>
        <strain evidence="3 6">SBBB</strain>
    </source>
</reference>
<evidence type="ECO:0000313" key="3">
    <source>
        <dbReference type="EMBL" id="TKA93667.1"/>
    </source>
</evidence>
<proteinExistence type="predicted"/>
<organism evidence="3 6">
    <name type="scientific">Halopseudomonas bauzanensis</name>
    <dbReference type="NCBI Taxonomy" id="653930"/>
    <lineage>
        <taxon>Bacteria</taxon>
        <taxon>Pseudomonadati</taxon>
        <taxon>Pseudomonadota</taxon>
        <taxon>Gammaproteobacteria</taxon>
        <taxon>Pseudomonadales</taxon>
        <taxon>Pseudomonadaceae</taxon>
        <taxon>Halopseudomonas</taxon>
    </lineage>
</organism>
<dbReference type="Pfam" id="PF05787">
    <property type="entry name" value="PhoX"/>
    <property type="match status" value="1"/>
</dbReference>
<dbReference type="InterPro" id="IPR008557">
    <property type="entry name" value="PhoX"/>
</dbReference>
<protein>
    <submittedName>
        <fullName evidence="3">PhoX family phosphatase</fullName>
    </submittedName>
</protein>
<dbReference type="EMBL" id="FOUA01000001">
    <property type="protein sequence ID" value="SFL69793.1"/>
    <property type="molecule type" value="Genomic_DNA"/>
</dbReference>
<evidence type="ECO:0000313" key="2">
    <source>
        <dbReference type="EMBL" id="SFL69793.1"/>
    </source>
</evidence>
<dbReference type="PANTHER" id="PTHR35399:SF2">
    <property type="entry name" value="DUF839 DOMAIN-CONTAINING PROTEIN"/>
    <property type="match status" value="1"/>
</dbReference>
<dbReference type="Proteomes" id="UP000186904">
    <property type="component" value="Unassembled WGS sequence"/>
</dbReference>
<dbReference type="Proteomes" id="UP000186599">
    <property type="component" value="Unassembled WGS sequence"/>
</dbReference>
<dbReference type="EMBL" id="FOGN01000001">
    <property type="protein sequence ID" value="SER53807.1"/>
    <property type="molecule type" value="Genomic_DNA"/>
</dbReference>
<sequence>MSEENRNNVIIVDNGNGDEPQLDYSGNRSFASVLEARLARRTVLKSTAGAAALGFMSLGLAGCLSSDNDDDDRAPGGGDGGEAGPLLGFTAIPTSESDDIVVPEGYSFQVILPWGAPILGAMPAFAIDNTGEDQGMQMGSHHDGMHFFPIEGEEPFEGSSDEGLLVMNHEYVEPRFMHADHIGVTLSSGAVVMRDDGTRDRDQALKELNAHGVSVVHVQKRSDNRWEHVQSDYNRRITGLTPMEIHGPVRGSNLVKTKYSPEGFATRGTLNNCAMGVTPWNTYMAAEENWAGYFGNRDETLPREHQRYGIRASDSRYRWALANGGGEEFTRFDATSTGASAADDYRNEPNCFGWMVEIDPFDPQSIPKKRTSLGRFGHEGVVFGPAVDGEPVVCYSGDDSTNEFIYKFVSEQPFQKGVTDGSILDTGTLYVGRFNDDGSGDWLPLVHGQNGLTAPEFADQADVLVNTRLAAGIVGGTPMDRPEWGAVDPNNGDVYFTLTNNSGRSEANGANPRTQNRHGHIVRWAEADGNHASTTFAWDIFLFGGDAGQSGVDNLKGKGPDGETLTADNLLSSPDGLWIDKDSRVWIQTDIGEGSQNSGVFEVFGNNAMLCADPKTGEMRRFLTGPVGQEITGVITTPDQKTMFINVQHPGATTTPEEWGAGQRYVRSSWPDRNPVRVPPRSATVVIWKDDGGVIGS</sequence>
<evidence type="ECO:0000313" key="6">
    <source>
        <dbReference type="Proteomes" id="UP000305198"/>
    </source>
</evidence>
<evidence type="ECO:0000313" key="5">
    <source>
        <dbReference type="Proteomes" id="UP000186904"/>
    </source>
</evidence>
<dbReference type="STRING" id="653930.SAMN05216589_0852"/>
<dbReference type="PANTHER" id="PTHR35399">
    <property type="entry name" value="SLR8030 PROTEIN"/>
    <property type="match status" value="1"/>
</dbReference>
<gene>
    <name evidence="3" type="ORF">FA869_05845</name>
    <name evidence="2" type="ORF">SAMN04487855_0773</name>
    <name evidence="1" type="ORF">SAMN05216589_0852</name>
</gene>
<keyword evidence="4" id="KW-1185">Reference proteome</keyword>
<dbReference type="RefSeq" id="WP_036988631.1">
    <property type="nucleotide sequence ID" value="NZ_FOGN01000001.1"/>
</dbReference>